<protein>
    <submittedName>
        <fullName evidence="1">Uncharacterized protein</fullName>
    </submittedName>
</protein>
<comment type="caution">
    <text evidence="1">The sequence shown here is derived from an EMBL/GenBank/DDBJ whole genome shotgun (WGS) entry which is preliminary data.</text>
</comment>
<evidence type="ECO:0000313" key="2">
    <source>
        <dbReference type="Proteomes" id="UP000805193"/>
    </source>
</evidence>
<proteinExistence type="predicted"/>
<keyword evidence="2" id="KW-1185">Reference proteome</keyword>
<gene>
    <name evidence="1" type="ORF">HPB47_015831</name>
</gene>
<dbReference type="Proteomes" id="UP000805193">
    <property type="component" value="Unassembled WGS sequence"/>
</dbReference>
<name>A0AC60R2L2_IXOPE</name>
<sequence>MQVLRMADRKPLCYHCMRLTMSTGAARTNELASKGSCRTTFDHVSRSGRGTLRIIFGGLFSWCQHYPEAPDPHHLDGSSSCDAAVASLLEEDLNPGQEKDEDWTPLSEQSEDDMCSRDETIESELPLQDEEKYVVFESCLLEIVAICRTCLMKCEPSLTVKGTLVNVETICKDAHYHTWSNQPVIKGKAAGSLLLSSAIFFSGASPTATLRVLQLMNVQVMTLRMYFNYQLAFLIPTVEKVWTEHQDELLEQLNDSPVDLSGDGRCDSPGFPAKYLTYSVYAPQINKILHCEQVQVGECEEVRASVQMEKQGFIRSLKFLKTKDIKVRSLTTDRHRSIAKHMREVEPEVVHYFDMWHVSKSIKKAITAASKAPGCSALDVWVQAAANHMHWCATASRGNGHPLVEAWASIARHVADIQNGHGGLYATCLHGPQDDVEWLSPGMPAHDKFAGIVALKRLLKDLRQLSPDTQTFSLESFHNVLNGFAPKSTALSSEGMLARVM</sequence>
<organism evidence="1 2">
    <name type="scientific">Ixodes persulcatus</name>
    <name type="common">Taiga tick</name>
    <dbReference type="NCBI Taxonomy" id="34615"/>
    <lineage>
        <taxon>Eukaryota</taxon>
        <taxon>Metazoa</taxon>
        <taxon>Ecdysozoa</taxon>
        <taxon>Arthropoda</taxon>
        <taxon>Chelicerata</taxon>
        <taxon>Arachnida</taxon>
        <taxon>Acari</taxon>
        <taxon>Parasitiformes</taxon>
        <taxon>Ixodida</taxon>
        <taxon>Ixodoidea</taxon>
        <taxon>Ixodidae</taxon>
        <taxon>Ixodinae</taxon>
        <taxon>Ixodes</taxon>
    </lineage>
</organism>
<evidence type="ECO:0000313" key="1">
    <source>
        <dbReference type="EMBL" id="KAG0445395.1"/>
    </source>
</evidence>
<reference evidence="1 2" key="1">
    <citation type="journal article" date="2020" name="Cell">
        <title>Large-Scale Comparative Analyses of Tick Genomes Elucidate Their Genetic Diversity and Vector Capacities.</title>
        <authorList>
            <consortium name="Tick Genome and Microbiome Consortium (TIGMIC)"/>
            <person name="Jia N."/>
            <person name="Wang J."/>
            <person name="Shi W."/>
            <person name="Du L."/>
            <person name="Sun Y."/>
            <person name="Zhan W."/>
            <person name="Jiang J.F."/>
            <person name="Wang Q."/>
            <person name="Zhang B."/>
            <person name="Ji P."/>
            <person name="Bell-Sakyi L."/>
            <person name="Cui X.M."/>
            <person name="Yuan T.T."/>
            <person name="Jiang B.G."/>
            <person name="Yang W.F."/>
            <person name="Lam T.T."/>
            <person name="Chang Q.C."/>
            <person name="Ding S.J."/>
            <person name="Wang X.J."/>
            <person name="Zhu J.G."/>
            <person name="Ruan X.D."/>
            <person name="Zhao L."/>
            <person name="Wei J.T."/>
            <person name="Ye R.Z."/>
            <person name="Que T.C."/>
            <person name="Du C.H."/>
            <person name="Zhou Y.H."/>
            <person name="Cheng J.X."/>
            <person name="Dai P.F."/>
            <person name="Guo W.B."/>
            <person name="Han X.H."/>
            <person name="Huang E.J."/>
            <person name="Li L.F."/>
            <person name="Wei W."/>
            <person name="Gao Y.C."/>
            <person name="Liu J.Z."/>
            <person name="Shao H.Z."/>
            <person name="Wang X."/>
            <person name="Wang C.C."/>
            <person name="Yang T.C."/>
            <person name="Huo Q.B."/>
            <person name="Li W."/>
            <person name="Chen H.Y."/>
            <person name="Chen S.E."/>
            <person name="Zhou L.G."/>
            <person name="Ni X.B."/>
            <person name="Tian J.H."/>
            <person name="Sheng Y."/>
            <person name="Liu T."/>
            <person name="Pan Y.S."/>
            <person name="Xia L.Y."/>
            <person name="Li J."/>
            <person name="Zhao F."/>
            <person name="Cao W.C."/>
        </authorList>
    </citation>
    <scope>NUCLEOTIDE SEQUENCE [LARGE SCALE GENOMIC DNA]</scope>
    <source>
        <strain evidence="1">Iper-2018</strain>
    </source>
</reference>
<dbReference type="EMBL" id="JABSTQ010000452">
    <property type="protein sequence ID" value="KAG0445395.1"/>
    <property type="molecule type" value="Genomic_DNA"/>
</dbReference>
<accession>A0AC60R2L2</accession>